<evidence type="ECO:0000313" key="3">
    <source>
        <dbReference type="Proteomes" id="UP001501116"/>
    </source>
</evidence>
<name>A0ABN2QCP2_9PSEU</name>
<evidence type="ECO:0000256" key="1">
    <source>
        <dbReference type="SAM" id="MobiDB-lite"/>
    </source>
</evidence>
<sequence>MSMRTSPSPPASRYARAADNAAGPLPMTTNRSTVLVAAMTSGYPETGRGKRRGRRRTEPGKIGATRYDADERGYPRSVHDDAPRISRELRYLLRHDRLDAVGDIICALTADESEHTRDTLGAVFAALIGEAAAGLERRVGPAGPDQAYFAEIHDGHGDRVEVDDLTPAVRAILRAMLATLCGRDGDAEVQLGLAVGAPEPVDRANAIVCLLFCADGQFSVAGAD</sequence>
<dbReference type="EMBL" id="BAAANN010000005">
    <property type="protein sequence ID" value="GAA1949324.1"/>
    <property type="molecule type" value="Genomic_DNA"/>
</dbReference>
<feature type="region of interest" description="Disordered" evidence="1">
    <location>
        <begin position="1"/>
        <end position="79"/>
    </location>
</feature>
<keyword evidence="3" id="KW-1185">Reference proteome</keyword>
<gene>
    <name evidence="2" type="ORF">GCM10009754_17400</name>
</gene>
<organism evidence="2 3">
    <name type="scientific">Amycolatopsis minnesotensis</name>
    <dbReference type="NCBI Taxonomy" id="337894"/>
    <lineage>
        <taxon>Bacteria</taxon>
        <taxon>Bacillati</taxon>
        <taxon>Actinomycetota</taxon>
        <taxon>Actinomycetes</taxon>
        <taxon>Pseudonocardiales</taxon>
        <taxon>Pseudonocardiaceae</taxon>
        <taxon>Amycolatopsis</taxon>
    </lineage>
</organism>
<reference evidence="2 3" key="1">
    <citation type="journal article" date="2019" name="Int. J. Syst. Evol. Microbiol.">
        <title>The Global Catalogue of Microorganisms (GCM) 10K type strain sequencing project: providing services to taxonomists for standard genome sequencing and annotation.</title>
        <authorList>
            <consortium name="The Broad Institute Genomics Platform"/>
            <consortium name="The Broad Institute Genome Sequencing Center for Infectious Disease"/>
            <person name="Wu L."/>
            <person name="Ma J."/>
        </authorList>
    </citation>
    <scope>NUCLEOTIDE SEQUENCE [LARGE SCALE GENOMIC DNA]</scope>
    <source>
        <strain evidence="2 3">JCM 14545</strain>
    </source>
</reference>
<feature type="compositionally biased region" description="Low complexity" evidence="1">
    <location>
        <begin position="1"/>
        <end position="22"/>
    </location>
</feature>
<evidence type="ECO:0000313" key="2">
    <source>
        <dbReference type="EMBL" id="GAA1949324.1"/>
    </source>
</evidence>
<accession>A0ABN2QCP2</accession>
<proteinExistence type="predicted"/>
<feature type="compositionally biased region" description="Basic and acidic residues" evidence="1">
    <location>
        <begin position="67"/>
        <end position="79"/>
    </location>
</feature>
<comment type="caution">
    <text evidence="2">The sequence shown here is derived from an EMBL/GenBank/DDBJ whole genome shotgun (WGS) entry which is preliminary data.</text>
</comment>
<protein>
    <submittedName>
        <fullName evidence="2">Uncharacterized protein</fullName>
    </submittedName>
</protein>
<dbReference type="Proteomes" id="UP001501116">
    <property type="component" value="Unassembled WGS sequence"/>
</dbReference>